<feature type="transmembrane region" description="Helical" evidence="1">
    <location>
        <begin position="30"/>
        <end position="49"/>
    </location>
</feature>
<evidence type="ECO:0000313" key="3">
    <source>
        <dbReference type="Proteomes" id="UP000602076"/>
    </source>
</evidence>
<proteinExistence type="predicted"/>
<dbReference type="RefSeq" id="WP_190997864.1">
    <property type="nucleotide sequence ID" value="NZ_JACXSI010000016.1"/>
</dbReference>
<gene>
    <name evidence="2" type="ORF">IEO70_08070</name>
</gene>
<dbReference type="InterPro" id="IPR005325">
    <property type="entry name" value="DUF308_memb"/>
</dbReference>
<dbReference type="EMBL" id="JACXSI010000016">
    <property type="protein sequence ID" value="MBD3108320.1"/>
    <property type="molecule type" value="Genomic_DNA"/>
</dbReference>
<feature type="transmembrane region" description="Helical" evidence="1">
    <location>
        <begin position="90"/>
        <end position="107"/>
    </location>
</feature>
<dbReference type="AlphaFoldDB" id="A0A927HA61"/>
<accession>A0A927HA61</accession>
<reference evidence="2" key="1">
    <citation type="submission" date="2020-09" db="EMBL/GenBank/DDBJ databases">
        <title>Bacillus faecalis sp. nov., a moderately halophilic bacterium isolated from cow faeces.</title>
        <authorList>
            <person name="Jiang L."/>
            <person name="Lee J."/>
        </authorList>
    </citation>
    <scope>NUCLEOTIDE SEQUENCE</scope>
    <source>
        <strain evidence="2">AGMB 02131</strain>
    </source>
</reference>
<feature type="transmembrane region" description="Helical" evidence="1">
    <location>
        <begin position="61"/>
        <end position="78"/>
    </location>
</feature>
<keyword evidence="3" id="KW-1185">Reference proteome</keyword>
<keyword evidence="1" id="KW-0812">Transmembrane</keyword>
<dbReference type="PANTHER" id="PTHR34989">
    <property type="entry name" value="PROTEIN HDED"/>
    <property type="match status" value="1"/>
</dbReference>
<feature type="transmembrane region" description="Helical" evidence="1">
    <location>
        <begin position="114"/>
        <end position="133"/>
    </location>
</feature>
<dbReference type="Pfam" id="PF03729">
    <property type="entry name" value="DUF308"/>
    <property type="match status" value="1"/>
</dbReference>
<dbReference type="Proteomes" id="UP000602076">
    <property type="component" value="Unassembled WGS sequence"/>
</dbReference>
<dbReference type="GO" id="GO:0005886">
    <property type="term" value="C:plasma membrane"/>
    <property type="evidence" value="ECO:0007669"/>
    <property type="project" value="TreeGrafter"/>
</dbReference>
<name>A0A927HA61_9BACI</name>
<keyword evidence="1" id="KW-1133">Transmembrane helix</keyword>
<keyword evidence="1" id="KW-0472">Membrane</keyword>
<sequence>MRFWHIFILFSGIIMLLLGVLFMINPSRISILLVGIVMIALGLILLVNYLNDSHEERDVKWILAEGSVTFLLGAILFLDNDVSDHTLNFMFGLWLLFSGYIRVIASFKARKLHIYGWIGLLLIGGVSAIIGFIPLINSISIVIVISLFFITQGLNAFSTYYYLEKLWFSIFCAR</sequence>
<feature type="transmembrane region" description="Helical" evidence="1">
    <location>
        <begin position="7"/>
        <end position="24"/>
    </location>
</feature>
<feature type="transmembrane region" description="Helical" evidence="1">
    <location>
        <begin position="139"/>
        <end position="163"/>
    </location>
</feature>
<protein>
    <submittedName>
        <fullName evidence="2">DUF308 domain-containing protein</fullName>
    </submittedName>
</protein>
<evidence type="ECO:0000256" key="1">
    <source>
        <dbReference type="SAM" id="Phobius"/>
    </source>
</evidence>
<organism evidence="2 3">
    <name type="scientific">Peribacillus faecalis</name>
    <dbReference type="NCBI Taxonomy" id="2772559"/>
    <lineage>
        <taxon>Bacteria</taxon>
        <taxon>Bacillati</taxon>
        <taxon>Bacillota</taxon>
        <taxon>Bacilli</taxon>
        <taxon>Bacillales</taxon>
        <taxon>Bacillaceae</taxon>
        <taxon>Peribacillus</taxon>
    </lineage>
</organism>
<comment type="caution">
    <text evidence="2">The sequence shown here is derived from an EMBL/GenBank/DDBJ whole genome shotgun (WGS) entry which is preliminary data.</text>
</comment>
<dbReference type="InterPro" id="IPR052712">
    <property type="entry name" value="Acid_resist_chaperone_HdeD"/>
</dbReference>
<dbReference type="PANTHER" id="PTHR34989:SF1">
    <property type="entry name" value="PROTEIN HDED"/>
    <property type="match status" value="1"/>
</dbReference>
<evidence type="ECO:0000313" key="2">
    <source>
        <dbReference type="EMBL" id="MBD3108320.1"/>
    </source>
</evidence>